<proteinExistence type="predicted"/>
<evidence type="ECO:0000313" key="3">
    <source>
        <dbReference type="EMBL" id="MBB6430079.1"/>
    </source>
</evidence>
<dbReference type="EMBL" id="JACHGY010000001">
    <property type="protein sequence ID" value="MBB6430079.1"/>
    <property type="molecule type" value="Genomic_DNA"/>
</dbReference>
<comment type="caution">
    <text evidence="3">The sequence shown here is derived from an EMBL/GenBank/DDBJ whole genome shotgun (WGS) entry which is preliminary data.</text>
</comment>
<dbReference type="InterPro" id="IPR013424">
    <property type="entry name" value="Ice-binding_C"/>
</dbReference>
<protein>
    <recommendedName>
        <fullName evidence="2">Ice-binding protein C-terminal domain-containing protein</fullName>
    </recommendedName>
</protein>
<feature type="signal peptide" evidence="1">
    <location>
        <begin position="1"/>
        <end position="22"/>
    </location>
</feature>
<keyword evidence="4" id="KW-1185">Reference proteome</keyword>
<dbReference type="RefSeq" id="WP_184677618.1">
    <property type="nucleotide sequence ID" value="NZ_JACHGY010000001.1"/>
</dbReference>
<reference evidence="3 4" key="1">
    <citation type="submission" date="2020-08" db="EMBL/GenBank/DDBJ databases">
        <title>Genomic Encyclopedia of Type Strains, Phase IV (KMG-IV): sequencing the most valuable type-strain genomes for metagenomic binning, comparative biology and taxonomic classification.</title>
        <authorList>
            <person name="Goeker M."/>
        </authorList>
    </citation>
    <scope>NUCLEOTIDE SEQUENCE [LARGE SCALE GENOMIC DNA]</scope>
    <source>
        <strain evidence="3 4">DSM 103725</strain>
    </source>
</reference>
<sequence>MKSMFKAGALALSFAVSGAAYAQPQITVTQDVSTGGNALFTFEINANGVNYDTINFTTTATAGQFLQTETAVGVYNFVAGNDDSDILGLPTIGSGLSVLGNVDTTSEIAGTITTFGGAPTTSLNGGFAQVVFADGEPGAGQYQALFALNGDQVAAVNGSYVIPEPASLALVGLGGLAMAARRRRLA</sequence>
<dbReference type="Proteomes" id="UP000541810">
    <property type="component" value="Unassembled WGS sequence"/>
</dbReference>
<evidence type="ECO:0000256" key="1">
    <source>
        <dbReference type="SAM" id="SignalP"/>
    </source>
</evidence>
<name>A0A7X0LKQ1_9BACT</name>
<feature type="domain" description="Ice-binding protein C-terminal" evidence="2">
    <location>
        <begin position="162"/>
        <end position="183"/>
    </location>
</feature>
<dbReference type="Pfam" id="PF07589">
    <property type="entry name" value="PEP-CTERM"/>
    <property type="match status" value="1"/>
</dbReference>
<feature type="chain" id="PRO_5031139494" description="Ice-binding protein C-terminal domain-containing protein" evidence="1">
    <location>
        <begin position="23"/>
        <end position="186"/>
    </location>
</feature>
<organism evidence="3 4">
    <name type="scientific">Algisphaera agarilytica</name>
    <dbReference type="NCBI Taxonomy" id="1385975"/>
    <lineage>
        <taxon>Bacteria</taxon>
        <taxon>Pseudomonadati</taxon>
        <taxon>Planctomycetota</taxon>
        <taxon>Phycisphaerae</taxon>
        <taxon>Phycisphaerales</taxon>
        <taxon>Phycisphaeraceae</taxon>
        <taxon>Algisphaera</taxon>
    </lineage>
</organism>
<gene>
    <name evidence="3" type="ORF">HNQ40_001885</name>
</gene>
<accession>A0A7X0LKQ1</accession>
<dbReference type="AlphaFoldDB" id="A0A7X0LKQ1"/>
<evidence type="ECO:0000313" key="4">
    <source>
        <dbReference type="Proteomes" id="UP000541810"/>
    </source>
</evidence>
<evidence type="ECO:0000259" key="2">
    <source>
        <dbReference type="Pfam" id="PF07589"/>
    </source>
</evidence>
<keyword evidence="1" id="KW-0732">Signal</keyword>
<dbReference type="NCBIfam" id="TIGR02595">
    <property type="entry name" value="PEP_CTERM"/>
    <property type="match status" value="1"/>
</dbReference>